<evidence type="ECO:0000256" key="3">
    <source>
        <dbReference type="ARBA" id="ARBA00022679"/>
    </source>
</evidence>
<accession>A0AAV3RYE5</accession>
<dbReference type="EC" id="2.3.1.-" evidence="6"/>
<evidence type="ECO:0000259" key="7">
    <source>
        <dbReference type="Pfam" id="PF08392"/>
    </source>
</evidence>
<dbReference type="Pfam" id="PF08392">
    <property type="entry name" value="FAE1_CUT1_RppA"/>
    <property type="match status" value="1"/>
</dbReference>
<dbReference type="AlphaFoldDB" id="A0AAV3RYE5"/>
<comment type="pathway">
    <text evidence="1 6">Lipid metabolism; fatty acid biosynthesis.</text>
</comment>
<dbReference type="InterPro" id="IPR012392">
    <property type="entry name" value="3-ktacl-CoA_syn"/>
</dbReference>
<evidence type="ECO:0000256" key="6">
    <source>
        <dbReference type="PIRNR" id="PIRNR036417"/>
    </source>
</evidence>
<dbReference type="EMBL" id="BAABME010012047">
    <property type="protein sequence ID" value="GAA0184646.1"/>
    <property type="molecule type" value="Genomic_DNA"/>
</dbReference>
<dbReference type="SUPFAM" id="SSF53901">
    <property type="entry name" value="Thiolase-like"/>
    <property type="match status" value="2"/>
</dbReference>
<feature type="domain" description="Beta-ketoacyl-[acyl-carrier-protein] synthase III C-terminal" evidence="8">
    <location>
        <begin position="352"/>
        <end position="433"/>
    </location>
</feature>
<evidence type="ECO:0000256" key="2">
    <source>
        <dbReference type="ARBA" id="ARBA00005531"/>
    </source>
</evidence>
<feature type="domain" description="FAE" evidence="7">
    <location>
        <begin position="50"/>
        <end position="336"/>
    </location>
</feature>
<keyword evidence="4 6" id="KW-0012">Acyltransferase</keyword>
<dbReference type="InterPro" id="IPR013601">
    <property type="entry name" value="FAE1_typ3_polyketide_synth"/>
</dbReference>
<keyword evidence="3 6" id="KW-0808">Transferase</keyword>
<sequence>MLTEQKISSPKMISYIAWTLIIILAFSFLAAMTNLATVGMIILVALFYYINQPSNIYMVDFACYKPDSSLMVTREQFIRRFRHFLGDDAGDFLQKVLHRSGLGDKTYLPTSLQQIPPKSRFGESREELEMVMFGVIDALLEKNHVQAKDIGIVIVNSSTFSPTPSLSDTIVNHYKFCEDVVNYDLGGMGCSAGLISIQLAKQILQIRPMTYALVVSVESITHNCYAGSTNKSMLVSNCLFRIGGAAILLSNFPSDRSRSKYQLVHVVRTHRGPEDRSYNCVFEENDEKGIIGISLSKDLMAMAAQALKANIMTMGPLVLPISEQFNYVVNLLQRKVVKGKMKSYVPDFKKAFDHFCVHAGGRGVLDEMEVQLGLSKWDIEPSKMSLFRFGNTSSSSVWYELAYCEAKGRIKKNDRIWQIAFGSGFKCNSVVWKGLRGCEPTIARNPWMGEIDDFPIQVAT</sequence>
<proteinExistence type="inferred from homology"/>
<dbReference type="InterPro" id="IPR016039">
    <property type="entry name" value="Thiolase-like"/>
</dbReference>
<comment type="catalytic activity">
    <reaction evidence="5">
        <text>a very-long-chain acyl-CoA + malonyl-CoA + H(+) = a very-long-chain 3-oxoacyl-CoA + CO2 + CoA</text>
        <dbReference type="Rhea" id="RHEA:32727"/>
        <dbReference type="ChEBI" id="CHEBI:15378"/>
        <dbReference type="ChEBI" id="CHEBI:16526"/>
        <dbReference type="ChEBI" id="CHEBI:57287"/>
        <dbReference type="ChEBI" id="CHEBI:57384"/>
        <dbReference type="ChEBI" id="CHEBI:90725"/>
        <dbReference type="ChEBI" id="CHEBI:90736"/>
        <dbReference type="EC" id="2.3.1.199"/>
    </reaction>
</comment>
<dbReference type="Gene3D" id="3.40.47.10">
    <property type="match status" value="1"/>
</dbReference>
<gene>
    <name evidence="9" type="ORF">LIER_31934</name>
</gene>
<dbReference type="PANTHER" id="PTHR31561">
    <property type="entry name" value="3-KETOACYL-COA SYNTHASE"/>
    <property type="match status" value="1"/>
</dbReference>
<protein>
    <recommendedName>
        <fullName evidence="6">3-ketoacyl-CoA synthase</fullName>
        <ecNumber evidence="6">2.3.1.-</ecNumber>
    </recommendedName>
</protein>
<evidence type="ECO:0000259" key="8">
    <source>
        <dbReference type="Pfam" id="PF08541"/>
    </source>
</evidence>
<evidence type="ECO:0000313" key="9">
    <source>
        <dbReference type="EMBL" id="GAA0184646.1"/>
    </source>
</evidence>
<dbReference type="InterPro" id="IPR013747">
    <property type="entry name" value="ACP_syn_III_C"/>
</dbReference>
<dbReference type="GO" id="GO:0009922">
    <property type="term" value="F:fatty acid elongase activity"/>
    <property type="evidence" value="ECO:0007669"/>
    <property type="project" value="UniProtKB-EC"/>
</dbReference>
<evidence type="ECO:0000256" key="4">
    <source>
        <dbReference type="ARBA" id="ARBA00023315"/>
    </source>
</evidence>
<comment type="caution">
    <text evidence="9">The sequence shown here is derived from an EMBL/GenBank/DDBJ whole genome shotgun (WGS) entry which is preliminary data.</text>
</comment>
<comment type="similarity">
    <text evidence="2 6">Belongs to the thiolase-like superfamily. Chalcone/stilbene synthases family.</text>
</comment>
<evidence type="ECO:0000313" key="10">
    <source>
        <dbReference type="Proteomes" id="UP001454036"/>
    </source>
</evidence>
<dbReference type="PIRSF" id="PIRSF036417">
    <property type="entry name" value="3-ktacl-CoA_syn"/>
    <property type="match status" value="1"/>
</dbReference>
<reference evidence="9 10" key="1">
    <citation type="submission" date="2024-01" db="EMBL/GenBank/DDBJ databases">
        <title>The complete chloroplast genome sequence of Lithospermum erythrorhizon: insights into the phylogenetic relationship among Boraginaceae species and the maternal lineages of purple gromwells.</title>
        <authorList>
            <person name="Okada T."/>
            <person name="Watanabe K."/>
        </authorList>
    </citation>
    <scope>NUCLEOTIDE SEQUENCE [LARGE SCALE GENOMIC DNA]</scope>
</reference>
<dbReference type="GO" id="GO:0016020">
    <property type="term" value="C:membrane"/>
    <property type="evidence" value="ECO:0007669"/>
    <property type="project" value="InterPro"/>
</dbReference>
<dbReference type="Proteomes" id="UP001454036">
    <property type="component" value="Unassembled WGS sequence"/>
</dbReference>
<evidence type="ECO:0000256" key="5">
    <source>
        <dbReference type="ARBA" id="ARBA00047375"/>
    </source>
</evidence>
<dbReference type="CDD" id="cd00831">
    <property type="entry name" value="CHS_like"/>
    <property type="match status" value="1"/>
</dbReference>
<dbReference type="Pfam" id="PF08541">
    <property type="entry name" value="ACP_syn_III_C"/>
    <property type="match status" value="1"/>
</dbReference>
<dbReference type="GO" id="GO:0006633">
    <property type="term" value="P:fatty acid biosynthetic process"/>
    <property type="evidence" value="ECO:0007669"/>
    <property type="project" value="InterPro"/>
</dbReference>
<organism evidence="9 10">
    <name type="scientific">Lithospermum erythrorhizon</name>
    <name type="common">Purple gromwell</name>
    <name type="synonym">Lithospermum officinale var. erythrorhizon</name>
    <dbReference type="NCBI Taxonomy" id="34254"/>
    <lineage>
        <taxon>Eukaryota</taxon>
        <taxon>Viridiplantae</taxon>
        <taxon>Streptophyta</taxon>
        <taxon>Embryophyta</taxon>
        <taxon>Tracheophyta</taxon>
        <taxon>Spermatophyta</taxon>
        <taxon>Magnoliopsida</taxon>
        <taxon>eudicotyledons</taxon>
        <taxon>Gunneridae</taxon>
        <taxon>Pentapetalae</taxon>
        <taxon>asterids</taxon>
        <taxon>lamiids</taxon>
        <taxon>Boraginales</taxon>
        <taxon>Boraginaceae</taxon>
        <taxon>Boraginoideae</taxon>
        <taxon>Lithospermeae</taxon>
        <taxon>Lithospermum</taxon>
    </lineage>
</organism>
<keyword evidence="10" id="KW-1185">Reference proteome</keyword>
<evidence type="ECO:0000256" key="1">
    <source>
        <dbReference type="ARBA" id="ARBA00005194"/>
    </source>
</evidence>
<name>A0AAV3RYE5_LITER</name>